<reference evidence="2 3" key="1">
    <citation type="submission" date="2021-01" db="EMBL/GenBank/DDBJ databases">
        <title>Cercospora kikuchii MAFF 305040 whole genome shotgun sequence.</title>
        <authorList>
            <person name="Kashiwa T."/>
            <person name="Suzuki T."/>
        </authorList>
    </citation>
    <scope>NUCLEOTIDE SEQUENCE [LARGE SCALE GENOMIC DNA]</scope>
    <source>
        <strain evidence="2 3">MAFF 305040</strain>
    </source>
</reference>
<feature type="compositionally biased region" description="Basic and acidic residues" evidence="1">
    <location>
        <begin position="90"/>
        <end position="102"/>
    </location>
</feature>
<protein>
    <submittedName>
        <fullName evidence="2">Uncharacterized protein</fullName>
    </submittedName>
</protein>
<dbReference type="GeneID" id="68291182"/>
<evidence type="ECO:0000313" key="2">
    <source>
        <dbReference type="EMBL" id="GIZ42332.1"/>
    </source>
</evidence>
<keyword evidence="3" id="KW-1185">Reference proteome</keyword>
<comment type="caution">
    <text evidence="2">The sequence shown here is derived from an EMBL/GenBank/DDBJ whole genome shotgun (WGS) entry which is preliminary data.</text>
</comment>
<dbReference type="AlphaFoldDB" id="A0A9P3FFQ3"/>
<evidence type="ECO:0000313" key="3">
    <source>
        <dbReference type="Proteomes" id="UP000825890"/>
    </source>
</evidence>
<dbReference type="EMBL" id="BOLY01000003">
    <property type="protein sequence ID" value="GIZ42332.1"/>
    <property type="molecule type" value="Genomic_DNA"/>
</dbReference>
<dbReference type="OrthoDB" id="10369856at2759"/>
<feature type="compositionally biased region" description="Polar residues" evidence="1">
    <location>
        <begin position="29"/>
        <end position="38"/>
    </location>
</feature>
<dbReference type="RefSeq" id="XP_044656819.1">
    <property type="nucleotide sequence ID" value="XM_044800884.1"/>
</dbReference>
<proteinExistence type="predicted"/>
<feature type="region of interest" description="Disordered" evidence="1">
    <location>
        <begin position="1"/>
        <end position="189"/>
    </location>
</feature>
<dbReference type="Proteomes" id="UP000825890">
    <property type="component" value="Unassembled WGS sequence"/>
</dbReference>
<evidence type="ECO:0000256" key="1">
    <source>
        <dbReference type="SAM" id="MobiDB-lite"/>
    </source>
</evidence>
<organism evidence="2 3">
    <name type="scientific">Cercospora kikuchii</name>
    <dbReference type="NCBI Taxonomy" id="84275"/>
    <lineage>
        <taxon>Eukaryota</taxon>
        <taxon>Fungi</taxon>
        <taxon>Dikarya</taxon>
        <taxon>Ascomycota</taxon>
        <taxon>Pezizomycotina</taxon>
        <taxon>Dothideomycetes</taxon>
        <taxon>Dothideomycetidae</taxon>
        <taxon>Mycosphaerellales</taxon>
        <taxon>Mycosphaerellaceae</taxon>
        <taxon>Cercospora</taxon>
    </lineage>
</organism>
<name>A0A9P3FFQ3_9PEZI</name>
<sequence length="189" mass="20354">MDVEREANGSECTPFPERKRRAESELQAEDSTVLQSTASERRRNDSMVIDENAMVAERPKARGKKKDNRSLASMGPGAAGGRNHGAVEAIESKVRPSGENDAPRTWTGTGRTGKNKRKGPASTKEPQAGRGTTKGSSLPDVGSARENQRQKSIDNKSSQVPATHRTTSSTEGKKARKKKRRGSSPTGLV</sequence>
<gene>
    <name evidence="2" type="ORF">CKM354_000560700</name>
</gene>
<accession>A0A9P3FFQ3</accession>
<feature type="compositionally biased region" description="Polar residues" evidence="1">
    <location>
        <begin position="155"/>
        <end position="170"/>
    </location>
</feature>